<evidence type="ECO:0000313" key="2">
    <source>
        <dbReference type="EMBL" id="MBT1708391.1"/>
    </source>
</evidence>
<feature type="compositionally biased region" description="Basic residues" evidence="1">
    <location>
        <begin position="112"/>
        <end position="122"/>
    </location>
</feature>
<evidence type="ECO:0000313" key="3">
    <source>
        <dbReference type="Proteomes" id="UP001319080"/>
    </source>
</evidence>
<reference evidence="2 3" key="1">
    <citation type="submission" date="2021-05" db="EMBL/GenBank/DDBJ databases">
        <title>A Polyphasic approach of four new species of the genus Ohtaekwangia: Ohtaekwangia histidinii sp. nov., Ohtaekwangia cretensis sp. nov., Ohtaekwangia indiensis sp. nov., Ohtaekwangia reichenbachii sp. nov. from diverse environment.</title>
        <authorList>
            <person name="Octaviana S."/>
        </authorList>
    </citation>
    <scope>NUCLEOTIDE SEQUENCE [LARGE SCALE GENOMIC DNA]</scope>
    <source>
        <strain evidence="2 3">PWU5</strain>
    </source>
</reference>
<keyword evidence="3" id="KW-1185">Reference proteome</keyword>
<gene>
    <name evidence="2" type="ORF">KK062_09160</name>
</gene>
<protein>
    <submittedName>
        <fullName evidence="2">Uncharacterized protein</fullName>
    </submittedName>
</protein>
<name>A0AAP2DVZ6_9BACT</name>
<dbReference type="PROSITE" id="PS51257">
    <property type="entry name" value="PROKAR_LIPOPROTEIN"/>
    <property type="match status" value="1"/>
</dbReference>
<feature type="region of interest" description="Disordered" evidence="1">
    <location>
        <begin position="99"/>
        <end position="122"/>
    </location>
</feature>
<dbReference type="RefSeq" id="WP_254083983.1">
    <property type="nucleotide sequence ID" value="NZ_JAHESE010000006.1"/>
</dbReference>
<proteinExistence type="predicted"/>
<accession>A0AAP2DVZ6</accession>
<evidence type="ECO:0000256" key="1">
    <source>
        <dbReference type="SAM" id="MobiDB-lite"/>
    </source>
</evidence>
<organism evidence="2 3">
    <name type="scientific">Dawidia cretensis</name>
    <dbReference type="NCBI Taxonomy" id="2782350"/>
    <lineage>
        <taxon>Bacteria</taxon>
        <taxon>Pseudomonadati</taxon>
        <taxon>Bacteroidota</taxon>
        <taxon>Cytophagia</taxon>
        <taxon>Cytophagales</taxon>
        <taxon>Chryseotaleaceae</taxon>
        <taxon>Dawidia</taxon>
    </lineage>
</organism>
<dbReference type="Proteomes" id="UP001319080">
    <property type="component" value="Unassembled WGS sequence"/>
</dbReference>
<comment type="caution">
    <text evidence="2">The sequence shown here is derived from an EMBL/GenBank/DDBJ whole genome shotgun (WGS) entry which is preliminary data.</text>
</comment>
<sequence>MKIKPILAYETFQEQDITPLFNFNYCSFFFGCGGPVKERNKNSATANSVSWGHVASEKYTIDTKESVLPPEQYVAGWASPTEIYRVPEATRKGETVLRVGESEGDVPGELAHHKHKSRKQSV</sequence>
<dbReference type="AlphaFoldDB" id="A0AAP2DVZ6"/>
<dbReference type="EMBL" id="JAHESE010000006">
    <property type="protein sequence ID" value="MBT1708391.1"/>
    <property type="molecule type" value="Genomic_DNA"/>
</dbReference>